<keyword evidence="7 11" id="KW-0521">NADP</keyword>
<evidence type="ECO:0000256" key="1">
    <source>
        <dbReference type="ARBA" id="ARBA00002919"/>
    </source>
</evidence>
<evidence type="ECO:0000259" key="12">
    <source>
        <dbReference type="Pfam" id="PF02558"/>
    </source>
</evidence>
<evidence type="ECO:0000256" key="5">
    <source>
        <dbReference type="ARBA" id="ARBA00019465"/>
    </source>
</evidence>
<comment type="catalytic activity">
    <reaction evidence="10 11">
        <text>(R)-pantoate + NADP(+) = 2-dehydropantoate + NADPH + H(+)</text>
        <dbReference type="Rhea" id="RHEA:16233"/>
        <dbReference type="ChEBI" id="CHEBI:11561"/>
        <dbReference type="ChEBI" id="CHEBI:15378"/>
        <dbReference type="ChEBI" id="CHEBI:15980"/>
        <dbReference type="ChEBI" id="CHEBI:57783"/>
        <dbReference type="ChEBI" id="CHEBI:58349"/>
        <dbReference type="EC" id="1.1.1.169"/>
    </reaction>
</comment>
<gene>
    <name evidence="14" type="ORF">GH741_05620</name>
</gene>
<evidence type="ECO:0000313" key="15">
    <source>
        <dbReference type="Proteomes" id="UP000799092"/>
    </source>
</evidence>
<keyword evidence="15" id="KW-1185">Reference proteome</keyword>
<evidence type="ECO:0000256" key="6">
    <source>
        <dbReference type="ARBA" id="ARBA00022655"/>
    </source>
</evidence>
<dbReference type="InterPro" id="IPR036291">
    <property type="entry name" value="NAD(P)-bd_dom_sf"/>
</dbReference>
<keyword evidence="6 11" id="KW-0566">Pantothenate biosynthesis</keyword>
<dbReference type="GO" id="GO:0005737">
    <property type="term" value="C:cytoplasm"/>
    <property type="evidence" value="ECO:0007669"/>
    <property type="project" value="TreeGrafter"/>
</dbReference>
<dbReference type="NCBIfam" id="TIGR00745">
    <property type="entry name" value="apbA_panE"/>
    <property type="match status" value="1"/>
</dbReference>
<comment type="function">
    <text evidence="1 11">Catalyzes the NADPH-dependent reduction of ketopantoate into pantoic acid.</text>
</comment>
<dbReference type="InterPro" id="IPR050838">
    <property type="entry name" value="Ketopantoate_reductase"/>
</dbReference>
<dbReference type="SUPFAM" id="SSF48179">
    <property type="entry name" value="6-phosphogluconate dehydrogenase C-terminal domain-like"/>
    <property type="match status" value="1"/>
</dbReference>
<evidence type="ECO:0000256" key="7">
    <source>
        <dbReference type="ARBA" id="ARBA00022857"/>
    </source>
</evidence>
<feature type="domain" description="Ketopantoate reductase N-terminal" evidence="12">
    <location>
        <begin position="3"/>
        <end position="146"/>
    </location>
</feature>
<dbReference type="InterPro" id="IPR003710">
    <property type="entry name" value="ApbA"/>
</dbReference>
<dbReference type="GO" id="GO:0050661">
    <property type="term" value="F:NADP binding"/>
    <property type="evidence" value="ECO:0007669"/>
    <property type="project" value="TreeGrafter"/>
</dbReference>
<evidence type="ECO:0000256" key="3">
    <source>
        <dbReference type="ARBA" id="ARBA00007870"/>
    </source>
</evidence>
<dbReference type="RefSeq" id="WP_153735817.1">
    <property type="nucleotide sequence ID" value="NZ_WJNG01000004.1"/>
</dbReference>
<evidence type="ECO:0000256" key="8">
    <source>
        <dbReference type="ARBA" id="ARBA00023002"/>
    </source>
</evidence>
<keyword evidence="8 11" id="KW-0560">Oxidoreductase</keyword>
<dbReference type="UniPathway" id="UPA00028">
    <property type="reaction ID" value="UER00004"/>
</dbReference>
<reference evidence="14" key="1">
    <citation type="submission" date="2019-11" db="EMBL/GenBank/DDBJ databases">
        <authorList>
            <person name="Li J."/>
        </authorList>
    </citation>
    <scope>NUCLEOTIDE SEQUENCE</scope>
    <source>
        <strain evidence="14">B6B</strain>
    </source>
</reference>
<dbReference type="GO" id="GO:0008677">
    <property type="term" value="F:2-dehydropantoate 2-reductase activity"/>
    <property type="evidence" value="ECO:0007669"/>
    <property type="project" value="UniProtKB-EC"/>
</dbReference>
<sequence length="297" mass="33534">MKIGIIGGGSIGLLMASILAGHNNEITLYVRRVEQMETINKNGITIFPNKETYKVRSLLLDDIDLSDEMLLVCVKQYQLTDIYPFLLNSTCPLIFLQNGMGHIEDIQDFNFTNDVLLATSEHGAIRESDSIVRHTGKGHISIASLSGISSILDEIHSLLVNEDFPIKIEGDWFTMLARKLVINAVINPITAIFQVENGEIIKNPYLKKLSEQLCKEVCSVLQVDSLEHWNRVVSVASNTQNNHSSMKVDVFKRRRTEIDGILGYILKQGEVNFPYTSFAYNSIKALEWNYKQEVNLK</sequence>
<feature type="domain" description="Ketopantoate reductase C-terminal" evidence="13">
    <location>
        <begin position="175"/>
        <end position="287"/>
    </location>
</feature>
<dbReference type="Pfam" id="PF08546">
    <property type="entry name" value="ApbA_C"/>
    <property type="match status" value="1"/>
</dbReference>
<evidence type="ECO:0000256" key="11">
    <source>
        <dbReference type="RuleBase" id="RU362068"/>
    </source>
</evidence>
<evidence type="ECO:0000313" key="14">
    <source>
        <dbReference type="EMBL" id="MRH42154.1"/>
    </source>
</evidence>
<dbReference type="PANTHER" id="PTHR43765">
    <property type="entry name" value="2-DEHYDROPANTOATE 2-REDUCTASE-RELATED"/>
    <property type="match status" value="1"/>
</dbReference>
<dbReference type="InterPro" id="IPR013332">
    <property type="entry name" value="KPR_N"/>
</dbReference>
<dbReference type="AlphaFoldDB" id="A0A6A8D979"/>
<dbReference type="InterPro" id="IPR008927">
    <property type="entry name" value="6-PGluconate_DH-like_C_sf"/>
</dbReference>
<organism evidence="14 15">
    <name type="scientific">Aquibacillus halophilus</name>
    <dbReference type="NCBI Taxonomy" id="930132"/>
    <lineage>
        <taxon>Bacteria</taxon>
        <taxon>Bacillati</taxon>
        <taxon>Bacillota</taxon>
        <taxon>Bacilli</taxon>
        <taxon>Bacillales</taxon>
        <taxon>Bacillaceae</taxon>
        <taxon>Aquibacillus</taxon>
    </lineage>
</organism>
<dbReference type="InterPro" id="IPR013328">
    <property type="entry name" value="6PGD_dom2"/>
</dbReference>
<evidence type="ECO:0000256" key="2">
    <source>
        <dbReference type="ARBA" id="ARBA00004994"/>
    </source>
</evidence>
<dbReference type="Pfam" id="PF02558">
    <property type="entry name" value="ApbA"/>
    <property type="match status" value="1"/>
</dbReference>
<dbReference type="PANTHER" id="PTHR43765:SF2">
    <property type="entry name" value="2-DEHYDROPANTOATE 2-REDUCTASE"/>
    <property type="match status" value="1"/>
</dbReference>
<proteinExistence type="inferred from homology"/>
<dbReference type="Gene3D" id="3.40.50.720">
    <property type="entry name" value="NAD(P)-binding Rossmann-like Domain"/>
    <property type="match status" value="1"/>
</dbReference>
<dbReference type="SUPFAM" id="SSF51735">
    <property type="entry name" value="NAD(P)-binding Rossmann-fold domains"/>
    <property type="match status" value="1"/>
</dbReference>
<comment type="pathway">
    <text evidence="2 11">Cofactor biosynthesis; (R)-pantothenate biosynthesis; (R)-pantoate from 3-methyl-2-oxobutanoate: step 2/2.</text>
</comment>
<dbReference type="Gene3D" id="1.10.1040.10">
    <property type="entry name" value="N-(1-d-carboxylethyl)-l-norvaline Dehydrogenase, domain 2"/>
    <property type="match status" value="1"/>
</dbReference>
<dbReference type="Proteomes" id="UP000799092">
    <property type="component" value="Unassembled WGS sequence"/>
</dbReference>
<protein>
    <recommendedName>
        <fullName evidence="5 11">2-dehydropantoate 2-reductase</fullName>
        <ecNumber evidence="4 11">1.1.1.169</ecNumber>
    </recommendedName>
    <alternativeName>
        <fullName evidence="9 11">Ketopantoate reductase</fullName>
    </alternativeName>
</protein>
<accession>A0A6A8D979</accession>
<dbReference type="GO" id="GO:0015940">
    <property type="term" value="P:pantothenate biosynthetic process"/>
    <property type="evidence" value="ECO:0007669"/>
    <property type="project" value="UniProtKB-UniPathway"/>
</dbReference>
<dbReference type="OrthoDB" id="9800163at2"/>
<comment type="similarity">
    <text evidence="3 11">Belongs to the ketopantoate reductase family.</text>
</comment>
<evidence type="ECO:0000256" key="9">
    <source>
        <dbReference type="ARBA" id="ARBA00032024"/>
    </source>
</evidence>
<dbReference type="EMBL" id="WJNG01000004">
    <property type="protein sequence ID" value="MRH42154.1"/>
    <property type="molecule type" value="Genomic_DNA"/>
</dbReference>
<dbReference type="EC" id="1.1.1.169" evidence="4 11"/>
<comment type="caution">
    <text evidence="14">The sequence shown here is derived from an EMBL/GenBank/DDBJ whole genome shotgun (WGS) entry which is preliminary data.</text>
</comment>
<evidence type="ECO:0000256" key="4">
    <source>
        <dbReference type="ARBA" id="ARBA00013014"/>
    </source>
</evidence>
<evidence type="ECO:0000259" key="13">
    <source>
        <dbReference type="Pfam" id="PF08546"/>
    </source>
</evidence>
<evidence type="ECO:0000256" key="10">
    <source>
        <dbReference type="ARBA" id="ARBA00048793"/>
    </source>
</evidence>
<dbReference type="InterPro" id="IPR013752">
    <property type="entry name" value="KPA_reductase"/>
</dbReference>
<name>A0A6A8D979_9BACI</name>